<sequence length="167" mass="17700">MKRSIIDLWVGIFVAIGLASVTFLALKVANLTPQGDNNSYTLIAEFDNIGGLKVKAPVKSSGVVVGRVSNIELDTQRYVARATLTLNDQYHFSRDTSAEILTAGLLGEQYVGLVQGGEEENLKPGDRVQLTSSALVLEQLIGKFMTSFAEGNNKAAAADAAAAETAP</sequence>
<dbReference type="Proteomes" id="UP000600877">
    <property type="component" value="Unassembled WGS sequence"/>
</dbReference>
<dbReference type="InterPro" id="IPR052336">
    <property type="entry name" value="MlaD_Phospholipid_Transporter"/>
</dbReference>
<dbReference type="PANTHER" id="PTHR33371:SF4">
    <property type="entry name" value="INTERMEMBRANE PHOSPHOLIPID TRANSPORT SYSTEM BINDING PROTEIN MLAD"/>
    <property type="match status" value="1"/>
</dbReference>
<dbReference type="RefSeq" id="WP_189372946.1">
    <property type="nucleotide sequence ID" value="NZ_BMYW01000002.1"/>
</dbReference>
<protein>
    <submittedName>
        <fullName evidence="3">Outer membrane lipid asymmetry maintenance protein MlaD</fullName>
    </submittedName>
</protein>
<organism evidence="3 4">
    <name type="scientific">Vogesella alkaliphila</name>
    <dbReference type="NCBI Taxonomy" id="1193621"/>
    <lineage>
        <taxon>Bacteria</taxon>
        <taxon>Pseudomonadati</taxon>
        <taxon>Pseudomonadota</taxon>
        <taxon>Betaproteobacteria</taxon>
        <taxon>Neisseriales</taxon>
        <taxon>Chromobacteriaceae</taxon>
        <taxon>Vogesella</taxon>
    </lineage>
</organism>
<dbReference type="NCBIfam" id="TIGR04430">
    <property type="entry name" value="OM_asym_MlaD"/>
    <property type="match status" value="1"/>
</dbReference>
<keyword evidence="1" id="KW-0812">Transmembrane</keyword>
<name>A0ABQ2YHQ6_9NEIS</name>
<dbReference type="InterPro" id="IPR030970">
    <property type="entry name" value="ABC_MlaD"/>
</dbReference>
<evidence type="ECO:0000256" key="1">
    <source>
        <dbReference type="SAM" id="Phobius"/>
    </source>
</evidence>
<dbReference type="Pfam" id="PF02470">
    <property type="entry name" value="MlaD"/>
    <property type="match status" value="1"/>
</dbReference>
<keyword evidence="1" id="KW-1133">Transmembrane helix</keyword>
<evidence type="ECO:0000313" key="3">
    <source>
        <dbReference type="EMBL" id="GGX83424.1"/>
    </source>
</evidence>
<proteinExistence type="predicted"/>
<keyword evidence="1" id="KW-0472">Membrane</keyword>
<gene>
    <name evidence="3" type="ORF">GCM10011290_08840</name>
</gene>
<dbReference type="PANTHER" id="PTHR33371">
    <property type="entry name" value="INTERMEMBRANE PHOSPHOLIPID TRANSPORT SYSTEM BINDING PROTEIN MLAD-RELATED"/>
    <property type="match status" value="1"/>
</dbReference>
<evidence type="ECO:0000259" key="2">
    <source>
        <dbReference type="Pfam" id="PF02470"/>
    </source>
</evidence>
<keyword evidence="4" id="KW-1185">Reference proteome</keyword>
<evidence type="ECO:0000313" key="4">
    <source>
        <dbReference type="Proteomes" id="UP000600877"/>
    </source>
</evidence>
<dbReference type="InterPro" id="IPR003399">
    <property type="entry name" value="Mce/MlaD"/>
</dbReference>
<comment type="caution">
    <text evidence="3">The sequence shown here is derived from an EMBL/GenBank/DDBJ whole genome shotgun (WGS) entry which is preliminary data.</text>
</comment>
<reference evidence="4" key="1">
    <citation type="journal article" date="2019" name="Int. J. Syst. Evol. Microbiol.">
        <title>The Global Catalogue of Microorganisms (GCM) 10K type strain sequencing project: providing services to taxonomists for standard genome sequencing and annotation.</title>
        <authorList>
            <consortium name="The Broad Institute Genomics Platform"/>
            <consortium name="The Broad Institute Genome Sequencing Center for Infectious Disease"/>
            <person name="Wu L."/>
            <person name="Ma J."/>
        </authorList>
    </citation>
    <scope>NUCLEOTIDE SEQUENCE [LARGE SCALE GENOMIC DNA]</scope>
    <source>
        <strain evidence="4">KCTC 32041</strain>
    </source>
</reference>
<accession>A0ABQ2YHQ6</accession>
<dbReference type="EMBL" id="BMYW01000002">
    <property type="protein sequence ID" value="GGX83424.1"/>
    <property type="molecule type" value="Genomic_DNA"/>
</dbReference>
<feature type="domain" description="Mce/MlaD" evidence="2">
    <location>
        <begin position="39"/>
        <end position="116"/>
    </location>
</feature>
<feature type="transmembrane region" description="Helical" evidence="1">
    <location>
        <begin position="6"/>
        <end position="26"/>
    </location>
</feature>